<dbReference type="Pfam" id="PF00069">
    <property type="entry name" value="Pkinase"/>
    <property type="match status" value="1"/>
</dbReference>
<comment type="similarity">
    <text evidence="6">Belongs to the protein kinase superfamily.</text>
</comment>
<dbReference type="InterPro" id="IPR008271">
    <property type="entry name" value="Ser/Thr_kinase_AS"/>
</dbReference>
<dbReference type="PROSITE" id="PS00108">
    <property type="entry name" value="PROTEIN_KINASE_ST"/>
    <property type="match status" value="1"/>
</dbReference>
<dbReference type="SUPFAM" id="SSF56112">
    <property type="entry name" value="Protein kinase-like (PK-like)"/>
    <property type="match status" value="1"/>
</dbReference>
<evidence type="ECO:0000256" key="6">
    <source>
        <dbReference type="RuleBase" id="RU000304"/>
    </source>
</evidence>
<keyword evidence="1" id="KW-0808">Transferase</keyword>
<dbReference type="CDD" id="cd13999">
    <property type="entry name" value="STKc_MAP3K-like"/>
    <property type="match status" value="1"/>
</dbReference>
<dbReference type="InterPro" id="IPR051681">
    <property type="entry name" value="Ser/Thr_Kinases-Pseudokinases"/>
</dbReference>
<evidence type="ECO:0000313" key="9">
    <source>
        <dbReference type="EMBL" id="KAK9946222.1"/>
    </source>
</evidence>
<evidence type="ECO:0000256" key="4">
    <source>
        <dbReference type="ARBA" id="ARBA00022840"/>
    </source>
</evidence>
<comment type="caution">
    <text evidence="9">The sequence shown here is derived from an EMBL/GenBank/DDBJ whole genome shotgun (WGS) entry which is preliminary data.</text>
</comment>
<keyword evidence="3" id="KW-0418">Kinase</keyword>
<evidence type="ECO:0000259" key="8">
    <source>
        <dbReference type="PROSITE" id="PS50011"/>
    </source>
</evidence>
<protein>
    <recommendedName>
        <fullName evidence="8">Protein kinase domain-containing protein</fullName>
    </recommendedName>
</protein>
<dbReference type="SMART" id="SM00220">
    <property type="entry name" value="S_TKc"/>
    <property type="match status" value="1"/>
</dbReference>
<dbReference type="Proteomes" id="UP001457282">
    <property type="component" value="Unassembled WGS sequence"/>
</dbReference>
<dbReference type="AlphaFoldDB" id="A0AAW1YBV3"/>
<dbReference type="Gene3D" id="1.10.510.10">
    <property type="entry name" value="Transferase(Phosphotransferase) domain 1"/>
    <property type="match status" value="1"/>
</dbReference>
<dbReference type="Gene3D" id="3.30.200.20">
    <property type="entry name" value="Phosphorylase Kinase, domain 1"/>
    <property type="match status" value="1"/>
</dbReference>
<reference evidence="9 10" key="1">
    <citation type="journal article" date="2023" name="G3 (Bethesda)">
        <title>A chromosome-length genome assembly and annotation of blackberry (Rubus argutus, cv. 'Hillquist').</title>
        <authorList>
            <person name="Bruna T."/>
            <person name="Aryal R."/>
            <person name="Dudchenko O."/>
            <person name="Sargent D.J."/>
            <person name="Mead D."/>
            <person name="Buti M."/>
            <person name="Cavallini A."/>
            <person name="Hytonen T."/>
            <person name="Andres J."/>
            <person name="Pham M."/>
            <person name="Weisz D."/>
            <person name="Mascagni F."/>
            <person name="Usai G."/>
            <person name="Natali L."/>
            <person name="Bassil N."/>
            <person name="Fernandez G.E."/>
            <person name="Lomsadze A."/>
            <person name="Armour M."/>
            <person name="Olukolu B."/>
            <person name="Poorten T."/>
            <person name="Britton C."/>
            <person name="Davik J."/>
            <person name="Ashrafi H."/>
            <person name="Aiden E.L."/>
            <person name="Borodovsky M."/>
            <person name="Worthington M."/>
        </authorList>
    </citation>
    <scope>NUCLEOTIDE SEQUENCE [LARGE SCALE GENOMIC DNA]</scope>
    <source>
        <strain evidence="9">PI 553951</strain>
    </source>
</reference>
<evidence type="ECO:0000256" key="2">
    <source>
        <dbReference type="ARBA" id="ARBA00022741"/>
    </source>
</evidence>
<feature type="binding site" evidence="5">
    <location>
        <position position="191"/>
    </location>
    <ligand>
        <name>ATP</name>
        <dbReference type="ChEBI" id="CHEBI:30616"/>
    </ligand>
</feature>
<accession>A0AAW1YBV3</accession>
<keyword evidence="2 5" id="KW-0547">Nucleotide-binding</keyword>
<evidence type="ECO:0000256" key="5">
    <source>
        <dbReference type="PROSITE-ProRule" id="PRU10141"/>
    </source>
</evidence>
<organism evidence="9 10">
    <name type="scientific">Rubus argutus</name>
    <name type="common">Southern blackberry</name>
    <dbReference type="NCBI Taxonomy" id="59490"/>
    <lineage>
        <taxon>Eukaryota</taxon>
        <taxon>Viridiplantae</taxon>
        <taxon>Streptophyta</taxon>
        <taxon>Embryophyta</taxon>
        <taxon>Tracheophyta</taxon>
        <taxon>Spermatophyta</taxon>
        <taxon>Magnoliopsida</taxon>
        <taxon>eudicotyledons</taxon>
        <taxon>Gunneridae</taxon>
        <taxon>Pentapetalae</taxon>
        <taxon>rosids</taxon>
        <taxon>fabids</taxon>
        <taxon>Rosales</taxon>
        <taxon>Rosaceae</taxon>
        <taxon>Rosoideae</taxon>
        <taxon>Rosoideae incertae sedis</taxon>
        <taxon>Rubus</taxon>
    </lineage>
</organism>
<dbReference type="InterPro" id="IPR000719">
    <property type="entry name" value="Prot_kinase_dom"/>
</dbReference>
<gene>
    <name evidence="9" type="ORF">M0R45_011697</name>
</gene>
<dbReference type="GO" id="GO:0005524">
    <property type="term" value="F:ATP binding"/>
    <property type="evidence" value="ECO:0007669"/>
    <property type="project" value="UniProtKB-UniRule"/>
</dbReference>
<sequence>MNKIQGIFHKKRGSPKLSPRIDPSTTKQETPTNYTATTVATVELHGCCQESVNVVSMSQSTTKLEQQVAELEMKFARERELRLMYRKRMERTQDYLRYCLQVAQENGFLDLILHNKDHADIVNNASPQLPTTPPHQHQHHQPSDLDALIDQSKLNGWYINPDEIEFEEKIGQGSTAQIYKATWHGLDVAVKCIDPEFFESNENGVAFFAQELDTLCRQRHRYVLHLMGACLDPPNYAWVVTEFLSATLKEWLHGPGNRRKERMIELPPLEERVARALEIAQAMQYLHEQKPKVLHRDLKPSNIFLDDADHVRVADFGHARFLSDEEMALTGETGTYVYMAPEVIQCEPYNEKCDVYSFGIILNELITGNYPYIETDYGPTKIAMEVVEGKLRPRLPDDGQLEELIELICLSWDADASIRPSFATITCSLKKLQNRILDSV</sequence>
<keyword evidence="10" id="KW-1185">Reference proteome</keyword>
<keyword evidence="4 5" id="KW-0067">ATP-binding</keyword>
<dbReference type="PROSITE" id="PS00107">
    <property type="entry name" value="PROTEIN_KINASE_ATP"/>
    <property type="match status" value="1"/>
</dbReference>
<dbReference type="GO" id="GO:0004674">
    <property type="term" value="F:protein serine/threonine kinase activity"/>
    <property type="evidence" value="ECO:0007669"/>
    <property type="project" value="UniProtKB-KW"/>
</dbReference>
<feature type="region of interest" description="Disordered" evidence="7">
    <location>
        <begin position="1"/>
        <end position="30"/>
    </location>
</feature>
<proteinExistence type="inferred from homology"/>
<dbReference type="InterPro" id="IPR017441">
    <property type="entry name" value="Protein_kinase_ATP_BS"/>
</dbReference>
<feature type="domain" description="Protein kinase" evidence="8">
    <location>
        <begin position="164"/>
        <end position="437"/>
    </location>
</feature>
<feature type="region of interest" description="Disordered" evidence="7">
    <location>
        <begin position="123"/>
        <end position="142"/>
    </location>
</feature>
<dbReference type="InterPro" id="IPR011009">
    <property type="entry name" value="Kinase-like_dom_sf"/>
</dbReference>
<evidence type="ECO:0000256" key="3">
    <source>
        <dbReference type="ARBA" id="ARBA00022777"/>
    </source>
</evidence>
<keyword evidence="6" id="KW-0723">Serine/threonine-protein kinase</keyword>
<name>A0AAW1YBV3_RUBAR</name>
<dbReference type="PROSITE" id="PS50011">
    <property type="entry name" value="PROTEIN_KINASE_DOM"/>
    <property type="match status" value="1"/>
</dbReference>
<evidence type="ECO:0000256" key="7">
    <source>
        <dbReference type="SAM" id="MobiDB-lite"/>
    </source>
</evidence>
<evidence type="ECO:0000313" key="10">
    <source>
        <dbReference type="Proteomes" id="UP001457282"/>
    </source>
</evidence>
<dbReference type="EMBL" id="JBEDUW010000002">
    <property type="protein sequence ID" value="KAK9946222.1"/>
    <property type="molecule type" value="Genomic_DNA"/>
</dbReference>
<dbReference type="PANTHER" id="PTHR44329:SF11">
    <property type="entry name" value="OS09G0443600 PROTEIN"/>
    <property type="match status" value="1"/>
</dbReference>
<evidence type="ECO:0000256" key="1">
    <source>
        <dbReference type="ARBA" id="ARBA00022679"/>
    </source>
</evidence>
<dbReference type="PANTHER" id="PTHR44329">
    <property type="entry name" value="SERINE/THREONINE-PROTEIN KINASE TNNI3K-RELATED"/>
    <property type="match status" value="1"/>
</dbReference>